<dbReference type="Proteomes" id="UP000002630">
    <property type="component" value="Unassembled WGS sequence"/>
</dbReference>
<dbReference type="AlphaFoldDB" id="D7G0X6"/>
<keyword evidence="2" id="KW-1185">Reference proteome</keyword>
<accession>D7G0X6</accession>
<protein>
    <submittedName>
        <fullName evidence="1">Uncharacterized protein</fullName>
    </submittedName>
</protein>
<proteinExistence type="predicted"/>
<evidence type="ECO:0000313" key="2">
    <source>
        <dbReference type="Proteomes" id="UP000002630"/>
    </source>
</evidence>
<name>D7G0X6_ECTSI</name>
<dbReference type="InParanoid" id="D7G0X6"/>
<evidence type="ECO:0000313" key="1">
    <source>
        <dbReference type="EMBL" id="CBJ26720.1"/>
    </source>
</evidence>
<sequence>MHARTSFLFVESTPPSCLSSCSLQHFSPNTLQRAYHEHDFLSVAFTALPLGRGHGCWSRRLCSRYDPGCQLSG</sequence>
<reference evidence="1 2" key="1">
    <citation type="journal article" date="2010" name="Nature">
        <title>The Ectocarpus genome and the independent evolution of multicellularity in brown algae.</title>
        <authorList>
            <person name="Cock J.M."/>
            <person name="Sterck L."/>
            <person name="Rouze P."/>
            <person name="Scornet D."/>
            <person name="Allen A.E."/>
            <person name="Amoutzias G."/>
            <person name="Anthouard V."/>
            <person name="Artiguenave F."/>
            <person name="Aury J.M."/>
            <person name="Badger J.H."/>
            <person name="Beszteri B."/>
            <person name="Billiau K."/>
            <person name="Bonnet E."/>
            <person name="Bothwell J.H."/>
            <person name="Bowler C."/>
            <person name="Boyen C."/>
            <person name="Brownlee C."/>
            <person name="Carrano C.J."/>
            <person name="Charrier B."/>
            <person name="Cho G.Y."/>
            <person name="Coelho S.M."/>
            <person name="Collen J."/>
            <person name="Corre E."/>
            <person name="Da Silva C."/>
            <person name="Delage L."/>
            <person name="Delaroque N."/>
            <person name="Dittami S.M."/>
            <person name="Doulbeau S."/>
            <person name="Elias M."/>
            <person name="Farnham G."/>
            <person name="Gachon C.M."/>
            <person name="Gschloessl B."/>
            <person name="Heesch S."/>
            <person name="Jabbari K."/>
            <person name="Jubin C."/>
            <person name="Kawai H."/>
            <person name="Kimura K."/>
            <person name="Kloareg B."/>
            <person name="Kupper F.C."/>
            <person name="Lang D."/>
            <person name="Le Bail A."/>
            <person name="Leblanc C."/>
            <person name="Lerouge P."/>
            <person name="Lohr M."/>
            <person name="Lopez P.J."/>
            <person name="Martens C."/>
            <person name="Maumus F."/>
            <person name="Michel G."/>
            <person name="Miranda-Saavedra D."/>
            <person name="Morales J."/>
            <person name="Moreau H."/>
            <person name="Motomura T."/>
            <person name="Nagasato C."/>
            <person name="Napoli C.A."/>
            <person name="Nelson D.R."/>
            <person name="Nyvall-Collen P."/>
            <person name="Peters A.F."/>
            <person name="Pommier C."/>
            <person name="Potin P."/>
            <person name="Poulain J."/>
            <person name="Quesneville H."/>
            <person name="Read B."/>
            <person name="Rensing S.A."/>
            <person name="Ritter A."/>
            <person name="Rousvoal S."/>
            <person name="Samanta M."/>
            <person name="Samson G."/>
            <person name="Schroeder D.C."/>
            <person name="Segurens B."/>
            <person name="Strittmatter M."/>
            <person name="Tonon T."/>
            <person name="Tregear J.W."/>
            <person name="Valentin K."/>
            <person name="von Dassow P."/>
            <person name="Yamagishi T."/>
            <person name="Van de Peer Y."/>
            <person name="Wincker P."/>
        </authorList>
    </citation>
    <scope>NUCLEOTIDE SEQUENCE [LARGE SCALE GENOMIC DNA]</scope>
    <source>
        <strain evidence="2">Ec32 / CCAP1310/4</strain>
    </source>
</reference>
<gene>
    <name evidence="1" type="ORF">Esi_0042_0068</name>
</gene>
<dbReference type="EMBL" id="FN649760">
    <property type="protein sequence ID" value="CBJ26720.1"/>
    <property type="molecule type" value="Genomic_DNA"/>
</dbReference>
<organism evidence="1 2">
    <name type="scientific">Ectocarpus siliculosus</name>
    <name type="common">Brown alga</name>
    <name type="synonym">Conferva siliculosa</name>
    <dbReference type="NCBI Taxonomy" id="2880"/>
    <lineage>
        <taxon>Eukaryota</taxon>
        <taxon>Sar</taxon>
        <taxon>Stramenopiles</taxon>
        <taxon>Ochrophyta</taxon>
        <taxon>PX clade</taxon>
        <taxon>Phaeophyceae</taxon>
        <taxon>Ectocarpales</taxon>
        <taxon>Ectocarpaceae</taxon>
        <taxon>Ectocarpus</taxon>
    </lineage>
</organism>